<keyword evidence="1" id="KW-1133">Transmembrane helix</keyword>
<sequence length="123" mass="14724">MTKAHNLLDYAVYSYAIFWTALIIVFIYQSRLRQHKFFRWIFRLVIEYQIKTDPQLIIKQNLNNLSSISKDLKKKRPNIKIYNFSGVQVAAENPQKAHLIYDRVKKLKSSKDIQKMQDYVKTL</sequence>
<protein>
    <submittedName>
        <fullName evidence="2">Uncharacterized protein</fullName>
    </submittedName>
</protein>
<evidence type="ECO:0000313" key="3">
    <source>
        <dbReference type="Proteomes" id="UP000323720"/>
    </source>
</evidence>
<keyword evidence="1" id="KW-0812">Transmembrane</keyword>
<dbReference type="AlphaFoldDB" id="A0A5D0RC86"/>
<reference evidence="2 3" key="1">
    <citation type="submission" date="2019-08" db="EMBL/GenBank/DDBJ databases">
        <title>Genomes of Antarctic Bizionia species.</title>
        <authorList>
            <person name="Bowman J.P."/>
        </authorList>
    </citation>
    <scope>NUCLEOTIDE SEQUENCE [LARGE SCALE GENOMIC DNA]</scope>
    <source>
        <strain evidence="2 3">ADA-4</strain>
    </source>
</reference>
<dbReference type="RefSeq" id="WP_148402056.1">
    <property type="nucleotide sequence ID" value="NZ_VSKK01000001.1"/>
</dbReference>
<evidence type="ECO:0000256" key="1">
    <source>
        <dbReference type="SAM" id="Phobius"/>
    </source>
</evidence>
<keyword evidence="1" id="KW-0472">Membrane</keyword>
<proteinExistence type="predicted"/>
<organism evidence="2 3">
    <name type="scientific">Bizionia myxarmorum</name>
    <dbReference type="NCBI Taxonomy" id="291186"/>
    <lineage>
        <taxon>Bacteria</taxon>
        <taxon>Pseudomonadati</taxon>
        <taxon>Bacteroidota</taxon>
        <taxon>Flavobacteriia</taxon>
        <taxon>Flavobacteriales</taxon>
        <taxon>Flavobacteriaceae</taxon>
        <taxon>Bizionia</taxon>
    </lineage>
</organism>
<keyword evidence="3" id="KW-1185">Reference proteome</keyword>
<name>A0A5D0RC86_9FLAO</name>
<evidence type="ECO:0000313" key="2">
    <source>
        <dbReference type="EMBL" id="TYB78318.1"/>
    </source>
</evidence>
<comment type="caution">
    <text evidence="2">The sequence shown here is derived from an EMBL/GenBank/DDBJ whole genome shotgun (WGS) entry which is preliminary data.</text>
</comment>
<accession>A0A5D0RC86</accession>
<feature type="transmembrane region" description="Helical" evidence="1">
    <location>
        <begin position="12"/>
        <end position="29"/>
    </location>
</feature>
<gene>
    <name evidence="2" type="ORF">ES674_00630</name>
</gene>
<dbReference type="Proteomes" id="UP000323720">
    <property type="component" value="Unassembled WGS sequence"/>
</dbReference>
<dbReference type="EMBL" id="VSKK01000001">
    <property type="protein sequence ID" value="TYB78318.1"/>
    <property type="molecule type" value="Genomic_DNA"/>
</dbReference>